<proteinExistence type="predicted"/>
<dbReference type="EMBL" id="RRYP01000945">
    <property type="protein sequence ID" value="TNV86620.1"/>
    <property type="molecule type" value="Genomic_DNA"/>
</dbReference>
<feature type="region of interest" description="Disordered" evidence="1">
    <location>
        <begin position="103"/>
        <end position="196"/>
    </location>
</feature>
<feature type="compositionally biased region" description="Polar residues" evidence="1">
    <location>
        <begin position="103"/>
        <end position="116"/>
    </location>
</feature>
<evidence type="ECO:0000313" key="2">
    <source>
        <dbReference type="EMBL" id="TNV86620.1"/>
    </source>
</evidence>
<evidence type="ECO:0000313" key="3">
    <source>
        <dbReference type="Proteomes" id="UP000785679"/>
    </source>
</evidence>
<dbReference type="AlphaFoldDB" id="A0A8J8P6A6"/>
<dbReference type="Proteomes" id="UP000785679">
    <property type="component" value="Unassembled WGS sequence"/>
</dbReference>
<evidence type="ECO:0008006" key="4">
    <source>
        <dbReference type="Google" id="ProtNLM"/>
    </source>
</evidence>
<dbReference type="OrthoDB" id="193703at2759"/>
<organism evidence="2 3">
    <name type="scientific">Halteria grandinella</name>
    <dbReference type="NCBI Taxonomy" id="5974"/>
    <lineage>
        <taxon>Eukaryota</taxon>
        <taxon>Sar</taxon>
        <taxon>Alveolata</taxon>
        <taxon>Ciliophora</taxon>
        <taxon>Intramacronucleata</taxon>
        <taxon>Spirotrichea</taxon>
        <taxon>Stichotrichia</taxon>
        <taxon>Sporadotrichida</taxon>
        <taxon>Halteriidae</taxon>
        <taxon>Halteria</taxon>
    </lineage>
</organism>
<reference evidence="2" key="1">
    <citation type="submission" date="2019-06" db="EMBL/GenBank/DDBJ databases">
        <authorList>
            <person name="Zheng W."/>
        </authorList>
    </citation>
    <scope>NUCLEOTIDE SEQUENCE</scope>
    <source>
        <strain evidence="2">QDHG01</strain>
    </source>
</reference>
<gene>
    <name evidence="2" type="ORF">FGO68_gene14939</name>
</gene>
<evidence type="ECO:0000256" key="1">
    <source>
        <dbReference type="SAM" id="MobiDB-lite"/>
    </source>
</evidence>
<name>A0A8J8P6A6_HALGN</name>
<feature type="compositionally biased region" description="Basic and acidic residues" evidence="1">
    <location>
        <begin position="118"/>
        <end position="131"/>
    </location>
</feature>
<feature type="compositionally biased region" description="Basic and acidic residues" evidence="1">
    <location>
        <begin position="166"/>
        <end position="190"/>
    </location>
</feature>
<sequence length="196" mass="23290">MKEHLEYCPLKPLQCPYCELKIPQLNEGYTKHISYCESKTRLCDDCCKQIQQKFFEPHILNGECMLNQAEKREKEVRMNKLYFEKFKNEQVLRAKEIKEQKAAVQTTLTKPNQQIKEPSPRKEKSYKEKVLGKNKVQVQLDESDETPNTKRRAGQEKSVHQGNSQRIKEQIQEESQKKRLSKQQDREKKAAVKRFF</sequence>
<keyword evidence="3" id="KW-1185">Reference proteome</keyword>
<protein>
    <recommendedName>
        <fullName evidence="4">TRAF-type domain-containing protein</fullName>
    </recommendedName>
</protein>
<comment type="caution">
    <text evidence="2">The sequence shown here is derived from an EMBL/GenBank/DDBJ whole genome shotgun (WGS) entry which is preliminary data.</text>
</comment>
<accession>A0A8J8P6A6</accession>